<dbReference type="RefSeq" id="WP_054654042.1">
    <property type="nucleotide sequence ID" value="NZ_AZGC01000044.1"/>
</dbReference>
<evidence type="ECO:0000313" key="1">
    <source>
        <dbReference type="EMBL" id="KRL93264.1"/>
    </source>
</evidence>
<dbReference type="AlphaFoldDB" id="A0A0R1UIR2"/>
<comment type="caution">
    <text evidence="1">The sequence shown here is derived from an EMBL/GenBank/DDBJ whole genome shotgun (WGS) entry which is preliminary data.</text>
</comment>
<keyword evidence="2" id="KW-1185">Reference proteome</keyword>
<protein>
    <submittedName>
        <fullName evidence="1">Uncharacterized protein</fullName>
    </submittedName>
</protein>
<proteinExistence type="predicted"/>
<accession>A0A0R1UIR2</accession>
<dbReference type="STRING" id="417373.GCA_001570685_01556"/>
<dbReference type="EMBL" id="AZGC01000044">
    <property type="protein sequence ID" value="KRL93264.1"/>
    <property type="molecule type" value="Genomic_DNA"/>
</dbReference>
<sequence>MKKYRIFFDEDYCLVCDEDGYFYVGKYFYAEDEGYKTAFDEAEIVDYLTDINPAVKPNHEFVQKFIEVFGVEVEE</sequence>
<dbReference type="PATRIC" id="fig|1423742.4.peg.3"/>
<name>A0A0R1UIR2_9LACO</name>
<evidence type="ECO:0000313" key="2">
    <source>
        <dbReference type="Proteomes" id="UP000051084"/>
    </source>
</evidence>
<gene>
    <name evidence="1" type="ORF">FC21_GL000003</name>
</gene>
<organism evidence="1 2">
    <name type="scientific">Limosilactobacillus equigenerosi DSM 18793 = JCM 14505</name>
    <dbReference type="NCBI Taxonomy" id="1423742"/>
    <lineage>
        <taxon>Bacteria</taxon>
        <taxon>Bacillati</taxon>
        <taxon>Bacillota</taxon>
        <taxon>Bacilli</taxon>
        <taxon>Lactobacillales</taxon>
        <taxon>Lactobacillaceae</taxon>
        <taxon>Limosilactobacillus</taxon>
    </lineage>
</organism>
<reference evidence="1 2" key="1">
    <citation type="journal article" date="2015" name="Genome Announc.">
        <title>Expanding the biotechnology potential of lactobacilli through comparative genomics of 213 strains and associated genera.</title>
        <authorList>
            <person name="Sun Z."/>
            <person name="Harris H.M."/>
            <person name="McCann A."/>
            <person name="Guo C."/>
            <person name="Argimon S."/>
            <person name="Zhang W."/>
            <person name="Yang X."/>
            <person name="Jeffery I.B."/>
            <person name="Cooney J.C."/>
            <person name="Kagawa T.F."/>
            <person name="Liu W."/>
            <person name="Song Y."/>
            <person name="Salvetti E."/>
            <person name="Wrobel A."/>
            <person name="Rasinkangas P."/>
            <person name="Parkhill J."/>
            <person name="Rea M.C."/>
            <person name="O'Sullivan O."/>
            <person name="Ritari J."/>
            <person name="Douillard F.P."/>
            <person name="Paul Ross R."/>
            <person name="Yang R."/>
            <person name="Briner A.E."/>
            <person name="Felis G.E."/>
            <person name="de Vos W.M."/>
            <person name="Barrangou R."/>
            <person name="Klaenhammer T.R."/>
            <person name="Caufield P.W."/>
            <person name="Cui Y."/>
            <person name="Zhang H."/>
            <person name="O'Toole P.W."/>
        </authorList>
    </citation>
    <scope>NUCLEOTIDE SEQUENCE [LARGE SCALE GENOMIC DNA]</scope>
    <source>
        <strain evidence="1 2">DSM 18793</strain>
    </source>
</reference>
<dbReference type="Proteomes" id="UP000051084">
    <property type="component" value="Unassembled WGS sequence"/>
</dbReference>